<feature type="region of interest" description="Disordered" evidence="1">
    <location>
        <begin position="41"/>
        <end position="70"/>
    </location>
</feature>
<dbReference type="PaxDb" id="65489-OBART05G00290.1"/>
<dbReference type="EnsemblPlants" id="OBART05G00290.1">
    <property type="protein sequence ID" value="OBART05G00290.1"/>
    <property type="gene ID" value="OBART05G00290"/>
</dbReference>
<dbReference type="AlphaFoldDB" id="A0A0D3G294"/>
<reference evidence="2" key="1">
    <citation type="journal article" date="2009" name="Rice">
        <title>De Novo Next Generation Sequencing of Plant Genomes.</title>
        <authorList>
            <person name="Rounsley S."/>
            <person name="Marri P.R."/>
            <person name="Yu Y."/>
            <person name="He R."/>
            <person name="Sisneros N."/>
            <person name="Goicoechea J.L."/>
            <person name="Lee S.J."/>
            <person name="Angelova A."/>
            <person name="Kudrna D."/>
            <person name="Luo M."/>
            <person name="Affourtit J."/>
            <person name="Desany B."/>
            <person name="Knight J."/>
            <person name="Niazi F."/>
            <person name="Egholm M."/>
            <person name="Wing R.A."/>
        </authorList>
    </citation>
    <scope>NUCLEOTIDE SEQUENCE [LARGE SCALE GENOMIC DNA]</scope>
    <source>
        <strain evidence="2">cv. IRGC 105608</strain>
    </source>
</reference>
<keyword evidence="3" id="KW-1185">Reference proteome</keyword>
<dbReference type="Proteomes" id="UP000026960">
    <property type="component" value="Chromosome 5"/>
</dbReference>
<feature type="compositionally biased region" description="Polar residues" evidence="1">
    <location>
        <begin position="58"/>
        <end position="70"/>
    </location>
</feature>
<evidence type="ECO:0000256" key="1">
    <source>
        <dbReference type="SAM" id="MobiDB-lite"/>
    </source>
</evidence>
<feature type="compositionally biased region" description="Basic and acidic residues" evidence="1">
    <location>
        <begin position="41"/>
        <end position="57"/>
    </location>
</feature>
<evidence type="ECO:0000313" key="2">
    <source>
        <dbReference type="EnsemblPlants" id="OBART05G00290.1"/>
    </source>
</evidence>
<name>A0A0D3G294_9ORYZ</name>
<evidence type="ECO:0000313" key="3">
    <source>
        <dbReference type="Proteomes" id="UP000026960"/>
    </source>
</evidence>
<sequence length="70" mass="8202">MRLFEQGLQQYLWVELKRGRPDTRLFELSLQLHLWAEPKRDMPSSEVAAEKEGRNERSSCISLANNKVTN</sequence>
<dbReference type="Gramene" id="OBART05G00290.1">
    <property type="protein sequence ID" value="OBART05G00290.1"/>
    <property type="gene ID" value="OBART05G00290"/>
</dbReference>
<reference evidence="2" key="2">
    <citation type="submission" date="2015-03" db="UniProtKB">
        <authorList>
            <consortium name="EnsemblPlants"/>
        </authorList>
    </citation>
    <scope>IDENTIFICATION</scope>
</reference>
<organism evidence="2">
    <name type="scientific">Oryza barthii</name>
    <dbReference type="NCBI Taxonomy" id="65489"/>
    <lineage>
        <taxon>Eukaryota</taxon>
        <taxon>Viridiplantae</taxon>
        <taxon>Streptophyta</taxon>
        <taxon>Embryophyta</taxon>
        <taxon>Tracheophyta</taxon>
        <taxon>Spermatophyta</taxon>
        <taxon>Magnoliopsida</taxon>
        <taxon>Liliopsida</taxon>
        <taxon>Poales</taxon>
        <taxon>Poaceae</taxon>
        <taxon>BOP clade</taxon>
        <taxon>Oryzoideae</taxon>
        <taxon>Oryzeae</taxon>
        <taxon>Oryzinae</taxon>
        <taxon>Oryza</taxon>
    </lineage>
</organism>
<dbReference type="HOGENOM" id="CLU_2761780_0_0_1"/>
<proteinExistence type="predicted"/>
<protein>
    <submittedName>
        <fullName evidence="2">Uncharacterized protein</fullName>
    </submittedName>
</protein>
<accession>A0A0D3G294</accession>